<dbReference type="EMBL" id="CAADRP010002040">
    <property type="protein sequence ID" value="VFU59622.1"/>
    <property type="molecule type" value="Genomic_DNA"/>
</dbReference>
<protein>
    <submittedName>
        <fullName evidence="1">Uncharacterized protein</fullName>
    </submittedName>
</protein>
<evidence type="ECO:0000313" key="1">
    <source>
        <dbReference type="EMBL" id="VFU59622.1"/>
    </source>
</evidence>
<organism evidence="1">
    <name type="scientific">Salix viminalis</name>
    <name type="common">Common osier</name>
    <name type="synonym">Basket willow</name>
    <dbReference type="NCBI Taxonomy" id="40686"/>
    <lineage>
        <taxon>Eukaryota</taxon>
        <taxon>Viridiplantae</taxon>
        <taxon>Streptophyta</taxon>
        <taxon>Embryophyta</taxon>
        <taxon>Tracheophyta</taxon>
        <taxon>Spermatophyta</taxon>
        <taxon>Magnoliopsida</taxon>
        <taxon>eudicotyledons</taxon>
        <taxon>Gunneridae</taxon>
        <taxon>Pentapetalae</taxon>
        <taxon>rosids</taxon>
        <taxon>fabids</taxon>
        <taxon>Malpighiales</taxon>
        <taxon>Salicaceae</taxon>
        <taxon>Saliceae</taxon>
        <taxon>Salix</taxon>
    </lineage>
</organism>
<gene>
    <name evidence="1" type="ORF">SVIM_LOCUS439285</name>
</gene>
<accession>A0A6N2N4P6</accession>
<dbReference type="AlphaFoldDB" id="A0A6N2N4P6"/>
<reference evidence="1" key="1">
    <citation type="submission" date="2019-03" db="EMBL/GenBank/DDBJ databases">
        <authorList>
            <person name="Mank J."/>
            <person name="Almeida P."/>
        </authorList>
    </citation>
    <scope>NUCLEOTIDE SEQUENCE</scope>
    <source>
        <strain evidence="1">78183</strain>
    </source>
</reference>
<proteinExistence type="predicted"/>
<name>A0A6N2N4P6_SALVM</name>
<sequence length="93" mass="10303">MVLLSNIQFYQEMMRQNLGYTTLLFTGACSLSFLYDRLTGGCSCPELVLRGRPITVACCRGLHASPVRCTAAQARRSPPVILPNVYHILKGKN</sequence>